<evidence type="ECO:0000313" key="2">
    <source>
        <dbReference type="Proteomes" id="UP000199459"/>
    </source>
</evidence>
<organism evidence="1 2">
    <name type="scientific">Nitrosomonas marina</name>
    <dbReference type="NCBI Taxonomy" id="917"/>
    <lineage>
        <taxon>Bacteria</taxon>
        <taxon>Pseudomonadati</taxon>
        <taxon>Pseudomonadota</taxon>
        <taxon>Betaproteobacteria</taxon>
        <taxon>Nitrosomonadales</taxon>
        <taxon>Nitrosomonadaceae</taxon>
        <taxon>Nitrosomonas</taxon>
    </lineage>
</organism>
<dbReference type="AlphaFoldDB" id="A0A1H8D8A3"/>
<gene>
    <name evidence="1" type="ORF">SAMN05216325_106107</name>
</gene>
<evidence type="ECO:0000313" key="1">
    <source>
        <dbReference type="EMBL" id="SEN03500.1"/>
    </source>
</evidence>
<name>A0A1H8D8A3_9PROT</name>
<reference evidence="1 2" key="1">
    <citation type="submission" date="2016-10" db="EMBL/GenBank/DDBJ databases">
        <authorList>
            <person name="de Groot N.N."/>
        </authorList>
    </citation>
    <scope>NUCLEOTIDE SEQUENCE [LARGE SCALE GENOMIC DNA]</scope>
    <source>
        <strain evidence="1 2">Nm22</strain>
    </source>
</reference>
<proteinExistence type="predicted"/>
<protein>
    <submittedName>
        <fullName evidence="1">Uncharacterized protein</fullName>
    </submittedName>
</protein>
<accession>A0A1H8D8A3</accession>
<dbReference type="EMBL" id="FOCP01000006">
    <property type="protein sequence ID" value="SEN03500.1"/>
    <property type="molecule type" value="Genomic_DNA"/>
</dbReference>
<dbReference type="Proteomes" id="UP000199459">
    <property type="component" value="Unassembled WGS sequence"/>
</dbReference>
<sequence length="44" mass="4872">MILYVQLRCMSATEVVVTTNTYLENFPGLVLSWGASSFLSVCVQ</sequence>